<dbReference type="InterPro" id="IPR008984">
    <property type="entry name" value="SMAD_FHA_dom_sf"/>
</dbReference>
<evidence type="ECO:0000256" key="6">
    <source>
        <dbReference type="ARBA" id="ARBA00022840"/>
    </source>
</evidence>
<keyword evidence="8 11" id="KW-0505">Motor protein</keyword>
<dbReference type="Gene3D" id="1.20.120.720">
    <property type="entry name" value="Myosin VI head, motor domain, U50 subdomain"/>
    <property type="match status" value="1"/>
</dbReference>
<evidence type="ECO:0000256" key="10">
    <source>
        <dbReference type="ARBA" id="ARBA00023273"/>
    </source>
</evidence>
<dbReference type="PANTHER" id="PTHR46256:SF3">
    <property type="entry name" value="MYOSIN MOTOR DOMAIN-CONTAINING PROTEIN"/>
    <property type="match status" value="1"/>
</dbReference>
<feature type="region of interest" description="Disordered" evidence="12">
    <location>
        <begin position="845"/>
        <end position="869"/>
    </location>
</feature>
<evidence type="ECO:0000256" key="1">
    <source>
        <dbReference type="ARBA" id="ARBA00004245"/>
    </source>
</evidence>
<keyword evidence="5 11" id="KW-0547">Nucleotide-binding</keyword>
<feature type="compositionally biased region" description="Basic and acidic residues" evidence="12">
    <location>
        <begin position="1189"/>
        <end position="1201"/>
    </location>
</feature>
<dbReference type="InterPro" id="IPR001609">
    <property type="entry name" value="Myosin_head_motor_dom-like"/>
</dbReference>
<name>A0A8J1UXF2_OWEFU</name>
<keyword evidence="9" id="KW-0206">Cytoskeleton</keyword>
<dbReference type="GO" id="GO:0004674">
    <property type="term" value="F:protein serine/threonine kinase activity"/>
    <property type="evidence" value="ECO:0007669"/>
    <property type="project" value="TreeGrafter"/>
</dbReference>
<dbReference type="InterPro" id="IPR017855">
    <property type="entry name" value="SMAD-like_dom_sf"/>
</dbReference>
<dbReference type="GO" id="GO:0003779">
    <property type="term" value="F:actin binding"/>
    <property type="evidence" value="ECO:0007669"/>
    <property type="project" value="UniProtKB-KW"/>
</dbReference>
<accession>A0A8J1UXF2</accession>
<dbReference type="Pfam" id="PF03166">
    <property type="entry name" value="MH2"/>
    <property type="match status" value="1"/>
</dbReference>
<dbReference type="GO" id="GO:0016459">
    <property type="term" value="C:myosin complex"/>
    <property type="evidence" value="ECO:0007669"/>
    <property type="project" value="UniProtKB-KW"/>
</dbReference>
<keyword evidence="4" id="KW-0677">Repeat</keyword>
<evidence type="ECO:0000256" key="7">
    <source>
        <dbReference type="ARBA" id="ARBA00023123"/>
    </source>
</evidence>
<reference evidence="13" key="1">
    <citation type="submission" date="2022-03" db="EMBL/GenBank/DDBJ databases">
        <authorList>
            <person name="Martin C."/>
        </authorList>
    </citation>
    <scope>NUCLEOTIDE SEQUENCE</scope>
</reference>
<keyword evidence="6 11" id="KW-0067">ATP-binding</keyword>
<dbReference type="FunFam" id="3.40.850.10:FF:000008">
    <property type="entry name" value="Putative unconventional myosin-IXa"/>
    <property type="match status" value="1"/>
</dbReference>
<evidence type="ECO:0000313" key="14">
    <source>
        <dbReference type="Proteomes" id="UP000749559"/>
    </source>
</evidence>
<feature type="binding site" evidence="11">
    <location>
        <begin position="100"/>
        <end position="107"/>
    </location>
    <ligand>
        <name>ATP</name>
        <dbReference type="ChEBI" id="CHEBI:30616"/>
    </ligand>
</feature>
<dbReference type="EMBL" id="CAIIXF020000001">
    <property type="protein sequence ID" value="CAH1772774.1"/>
    <property type="molecule type" value="Genomic_DNA"/>
</dbReference>
<evidence type="ECO:0000256" key="5">
    <source>
        <dbReference type="ARBA" id="ARBA00022741"/>
    </source>
</evidence>
<feature type="region of interest" description="Actin-binding" evidence="11">
    <location>
        <begin position="606"/>
        <end position="628"/>
    </location>
</feature>
<dbReference type="SMART" id="SM00524">
    <property type="entry name" value="DWB"/>
    <property type="match status" value="1"/>
</dbReference>
<dbReference type="SUPFAM" id="SSF52540">
    <property type="entry name" value="P-loop containing nucleoside triphosphate hydrolases"/>
    <property type="match status" value="1"/>
</dbReference>
<keyword evidence="10" id="KW-0966">Cell projection</keyword>
<dbReference type="PROSITE" id="PS51076">
    <property type="entry name" value="MH2"/>
    <property type="match status" value="1"/>
</dbReference>
<feature type="region of interest" description="Disordered" evidence="12">
    <location>
        <begin position="1259"/>
        <end position="1292"/>
    </location>
</feature>
<dbReference type="GO" id="GO:0005524">
    <property type="term" value="F:ATP binding"/>
    <property type="evidence" value="ECO:0007669"/>
    <property type="project" value="UniProtKB-UniRule"/>
</dbReference>
<dbReference type="Gene3D" id="1.20.58.530">
    <property type="match status" value="1"/>
</dbReference>
<dbReference type="InterPro" id="IPR027417">
    <property type="entry name" value="P-loop_NTPase"/>
</dbReference>
<dbReference type="InterPro" id="IPR036961">
    <property type="entry name" value="Kinesin_motor_dom_sf"/>
</dbReference>
<evidence type="ECO:0000256" key="2">
    <source>
        <dbReference type="ARBA" id="ARBA00004316"/>
    </source>
</evidence>
<keyword evidence="3" id="KW-0963">Cytoplasm</keyword>
<dbReference type="PROSITE" id="PS50096">
    <property type="entry name" value="IQ"/>
    <property type="match status" value="1"/>
</dbReference>
<dbReference type="PANTHER" id="PTHR46256">
    <property type="entry name" value="AGAP011099-PA"/>
    <property type="match status" value="1"/>
</dbReference>
<dbReference type="GO" id="GO:0042995">
    <property type="term" value="C:cell projection"/>
    <property type="evidence" value="ECO:0007669"/>
    <property type="project" value="UniProtKB-SubCell"/>
</dbReference>
<feature type="compositionally biased region" description="Basic and acidic residues" evidence="12">
    <location>
        <begin position="786"/>
        <end position="807"/>
    </location>
</feature>
<dbReference type="GO" id="GO:0000146">
    <property type="term" value="F:microfilament motor activity"/>
    <property type="evidence" value="ECO:0007669"/>
    <property type="project" value="TreeGrafter"/>
</dbReference>
<dbReference type="CDD" id="cd00124">
    <property type="entry name" value="MYSc"/>
    <property type="match status" value="1"/>
</dbReference>
<protein>
    <submittedName>
        <fullName evidence="13">Uncharacterized protein</fullName>
    </submittedName>
</protein>
<comment type="subcellular location">
    <subcellularLocation>
        <location evidence="2">Cell projection</location>
    </subcellularLocation>
    <subcellularLocation>
        <location evidence="1">Cytoplasm</location>
        <location evidence="1">Cytoskeleton</location>
    </subcellularLocation>
</comment>
<dbReference type="InterPro" id="IPR052409">
    <property type="entry name" value="Myosin-III_kinase_activity"/>
</dbReference>
<dbReference type="Gene3D" id="1.20.5.4820">
    <property type="match status" value="1"/>
</dbReference>
<dbReference type="Gene3D" id="3.40.850.10">
    <property type="entry name" value="Kinesin motor domain"/>
    <property type="match status" value="1"/>
</dbReference>
<evidence type="ECO:0000256" key="11">
    <source>
        <dbReference type="PROSITE-ProRule" id="PRU00782"/>
    </source>
</evidence>
<comment type="similarity">
    <text evidence="11">Belongs to the TRAFAC class myosin-kinesin ATPase superfamily. Myosin family.</text>
</comment>
<feature type="region of interest" description="Disordered" evidence="12">
    <location>
        <begin position="1153"/>
        <end position="1201"/>
    </location>
</feature>
<dbReference type="Gene3D" id="1.10.10.820">
    <property type="match status" value="1"/>
</dbReference>
<dbReference type="Pfam" id="PF00063">
    <property type="entry name" value="Myosin_head"/>
    <property type="match status" value="1"/>
</dbReference>
<dbReference type="Gene3D" id="2.60.200.10">
    <property type="match status" value="1"/>
</dbReference>
<evidence type="ECO:0000313" key="13">
    <source>
        <dbReference type="EMBL" id="CAH1772774.1"/>
    </source>
</evidence>
<dbReference type="SUPFAM" id="SSF49879">
    <property type="entry name" value="SMAD/FHA domain"/>
    <property type="match status" value="1"/>
</dbReference>
<comment type="caution">
    <text evidence="13">The sequence shown here is derived from an EMBL/GenBank/DDBJ whole genome shotgun (WGS) entry which is preliminary data.</text>
</comment>
<evidence type="ECO:0000256" key="3">
    <source>
        <dbReference type="ARBA" id="ARBA00022490"/>
    </source>
</evidence>
<dbReference type="GO" id="GO:0006355">
    <property type="term" value="P:regulation of DNA-templated transcription"/>
    <property type="evidence" value="ECO:0007669"/>
    <property type="project" value="InterPro"/>
</dbReference>
<evidence type="ECO:0000256" key="12">
    <source>
        <dbReference type="SAM" id="MobiDB-lite"/>
    </source>
</evidence>
<dbReference type="SMART" id="SM00242">
    <property type="entry name" value="MYSc"/>
    <property type="match status" value="1"/>
</dbReference>
<dbReference type="PROSITE" id="PS51456">
    <property type="entry name" value="MYOSIN_MOTOR"/>
    <property type="match status" value="1"/>
</dbReference>
<dbReference type="PRINTS" id="PR00193">
    <property type="entry name" value="MYOSINHEAVY"/>
</dbReference>
<feature type="region of interest" description="Disordered" evidence="12">
    <location>
        <begin position="786"/>
        <end position="814"/>
    </location>
</feature>
<evidence type="ECO:0000256" key="9">
    <source>
        <dbReference type="ARBA" id="ARBA00023212"/>
    </source>
</evidence>
<dbReference type="Proteomes" id="UP000749559">
    <property type="component" value="Unassembled WGS sequence"/>
</dbReference>
<sequence>MEAGTGEIDDLAALSSLSEPLLLDEIRIRYSKDIIYTYIGDILVAVNPYKRLPIYGPEISEKYSNIKVRQHHLPHLYAISDQAYQKLCKTGASQCCVVSGESGAGKTESTKLLVKHIVNTLCNQKDTSLHEQIVEVNPLLEAFGNARTVMNDNSSRFGKFIELKFTPGGEVIGARIDDYLLEKSRVVHQGPGERNFHVFYYMFAGMSKKELNDLLLGKPEKHRFLKPRDGSAVYTSELDFFYNKDMYRKLTEIMELVGFTEQDRKMIFALLAAILYVGDIQFEKDPDTDGVYIVDEYPLDVVADLLGLYPEELARILISNLAIIRGERIVSMKNLYQASDGRDALAKSLYGRLFDWIVRQINIKLKPEHAASASAQIGILDIAGFENFPHNSFEQLCINVANEQLQFYFNQHIFTWELDEYAKEGVKGEKIKFVNNRPLLDLFLEKPLGLFSLLDEESKFPKGSEQSLLEKLQKHLGKKQAFKASRSSHDLRFTIEHYAGEVNYDMHAFLEKNRDTLGVNIVECMQNSDSQIVADLFTPNGSFETNNNSMQRTRKSVLYCKAPDPKRFESLSRKAAKKLLKEKAKHSGAPDSAVQKTVSAYFTSSLTELMRKLLEAEPQFIRCIKPNTDQRPNIFDSRIILQQLRYTGVLETVRIRRMGFPTRLPLEVFVKRYRIIAFSFTGHVEPSHGNCRRIINKANLHNCEIGKNKVFLKYWHNEQLDLCLDRVIKDIVFVQSYVRGFLARKRIKVILANVHRSKSLLSTFMVMLSQDTERLFYTMNSQREHDAARHEREVERQQEEERQAEVKRRQRGQFRYGLDTPRDSIYHLGQQVPNYKAPEEPLADYTIDPKRATKPNGFIKKPTSGYDGYERPVVKQNIKRKPTKHDPNHQYFSHDTLQSNAGTAIYNESEFEYSEFGHYSRGKVALPIAHLANKPKRLSNVDFYDDILHEAIDKYGELSRDIWSKILYVEKDAILAKFYVNETEVLIDGSDVQYTGDTIGLGSIDNPNRDEKSKKIRDFIGRGLILKHDNDGSIWATRICKNDIIVKGYENPAQHSLSEEVVLEMGRLPMNKPVKVFDMKEFKSHMALEMSTNQPRSHRLQRQAIVAISFVRNTIEDLQTPCWICIVNFAALDALENEKVLMEVQNLSHLNLNRPQSSTSQSSHSQDPPPQRHRSYAYRDSPQRSSRHQRNELRKQGKVVGDHDEYSWHEKYYDSPMPRRSFKMKNSKIEEEHEEDRASYYKGPDFVDSLVQDRRPFSYTEPSVVPQGNAYGNKYNPIRVNSSPRKNWAKFK</sequence>
<evidence type="ECO:0000256" key="8">
    <source>
        <dbReference type="ARBA" id="ARBA00023175"/>
    </source>
</evidence>
<dbReference type="OrthoDB" id="2914378at2759"/>
<feature type="compositionally biased region" description="Low complexity" evidence="12">
    <location>
        <begin position="1155"/>
        <end position="1166"/>
    </location>
</feature>
<evidence type="ECO:0000256" key="4">
    <source>
        <dbReference type="ARBA" id="ARBA00022737"/>
    </source>
</evidence>
<organism evidence="13 14">
    <name type="scientific">Owenia fusiformis</name>
    <name type="common">Polychaete worm</name>
    <dbReference type="NCBI Taxonomy" id="6347"/>
    <lineage>
        <taxon>Eukaryota</taxon>
        <taxon>Metazoa</taxon>
        <taxon>Spiralia</taxon>
        <taxon>Lophotrochozoa</taxon>
        <taxon>Annelida</taxon>
        <taxon>Polychaeta</taxon>
        <taxon>Sedentaria</taxon>
        <taxon>Canalipalpata</taxon>
        <taxon>Sabellida</taxon>
        <taxon>Oweniida</taxon>
        <taxon>Oweniidae</taxon>
        <taxon>Owenia</taxon>
    </lineage>
</organism>
<keyword evidence="11" id="KW-0009">Actin-binding</keyword>
<dbReference type="InterPro" id="IPR001132">
    <property type="entry name" value="SMAD_dom_Dwarfin-type"/>
</dbReference>
<proteinExistence type="inferred from homology"/>
<keyword evidence="7 11" id="KW-0518">Myosin</keyword>
<gene>
    <name evidence="13" type="ORF">OFUS_LOCUS485</name>
</gene>
<dbReference type="GO" id="GO:0030832">
    <property type="term" value="P:regulation of actin filament length"/>
    <property type="evidence" value="ECO:0007669"/>
    <property type="project" value="TreeGrafter"/>
</dbReference>
<keyword evidence="14" id="KW-1185">Reference proteome</keyword>